<dbReference type="AlphaFoldDB" id="Q8H4G3"/>
<feature type="compositionally biased region" description="Low complexity" evidence="1">
    <location>
        <begin position="11"/>
        <end position="27"/>
    </location>
</feature>
<sequence>MGVAVGDGRQGSTHGTAARTAAGRRSTPRSGLLLRRWDGARDGGGGWWRRRLEARLGIGGTGWWRRRQLEACLLSCVPLRASPSAPTTLVVMANDLIVVTIFHELRHVTGDMPGVHADGERAALHEPRAAASPRTARARMLPPVHPRVPPPLCAVCPSAAARRCLI</sequence>
<reference evidence="3" key="2">
    <citation type="journal article" date="2008" name="Nucleic Acids Res.">
        <title>The rice annotation project database (RAP-DB): 2008 update.</title>
        <authorList>
            <consortium name="The rice annotation project (RAP)"/>
        </authorList>
    </citation>
    <scope>GENOME REANNOTATION</scope>
    <source>
        <strain evidence="3">cv. Nipponbare</strain>
    </source>
</reference>
<dbReference type="EMBL" id="AP004183">
    <property type="protein sequence ID" value="BAC21427.1"/>
    <property type="molecule type" value="Genomic_DNA"/>
</dbReference>
<name>Q8H4G3_ORYSJ</name>
<evidence type="ECO:0000313" key="2">
    <source>
        <dbReference type="EMBL" id="BAC21427.1"/>
    </source>
</evidence>
<gene>
    <name evidence="2" type="primary">OJ1221_H04.131</name>
</gene>
<dbReference type="Proteomes" id="UP000000763">
    <property type="component" value="Chromosome 8"/>
</dbReference>
<evidence type="ECO:0000313" key="3">
    <source>
        <dbReference type="Proteomes" id="UP000000763"/>
    </source>
</evidence>
<feature type="region of interest" description="Disordered" evidence="1">
    <location>
        <begin position="1"/>
        <end position="27"/>
    </location>
</feature>
<evidence type="ECO:0000256" key="1">
    <source>
        <dbReference type="SAM" id="MobiDB-lite"/>
    </source>
</evidence>
<protein>
    <submittedName>
        <fullName evidence="2">Uncharacterized protein</fullName>
    </submittedName>
</protein>
<proteinExistence type="predicted"/>
<accession>Q8H4G3</accession>
<organism evidence="2 3">
    <name type="scientific">Oryza sativa subsp. japonica</name>
    <name type="common">Rice</name>
    <dbReference type="NCBI Taxonomy" id="39947"/>
    <lineage>
        <taxon>Eukaryota</taxon>
        <taxon>Viridiplantae</taxon>
        <taxon>Streptophyta</taxon>
        <taxon>Embryophyta</taxon>
        <taxon>Tracheophyta</taxon>
        <taxon>Spermatophyta</taxon>
        <taxon>Magnoliopsida</taxon>
        <taxon>Liliopsida</taxon>
        <taxon>Poales</taxon>
        <taxon>Poaceae</taxon>
        <taxon>BOP clade</taxon>
        <taxon>Oryzoideae</taxon>
        <taxon>Oryzeae</taxon>
        <taxon>Oryzinae</taxon>
        <taxon>Oryza</taxon>
        <taxon>Oryza sativa</taxon>
    </lineage>
</organism>
<reference evidence="3" key="1">
    <citation type="journal article" date="2005" name="Nature">
        <title>The map-based sequence of the rice genome.</title>
        <authorList>
            <consortium name="International rice genome sequencing project (IRGSP)"/>
            <person name="Matsumoto T."/>
            <person name="Wu J."/>
            <person name="Kanamori H."/>
            <person name="Katayose Y."/>
            <person name="Fujisawa M."/>
            <person name="Namiki N."/>
            <person name="Mizuno H."/>
            <person name="Yamamoto K."/>
            <person name="Antonio B.A."/>
            <person name="Baba T."/>
            <person name="Sakata K."/>
            <person name="Nagamura Y."/>
            <person name="Aoki H."/>
            <person name="Arikawa K."/>
            <person name="Arita K."/>
            <person name="Bito T."/>
            <person name="Chiden Y."/>
            <person name="Fujitsuka N."/>
            <person name="Fukunaka R."/>
            <person name="Hamada M."/>
            <person name="Harada C."/>
            <person name="Hayashi A."/>
            <person name="Hijishita S."/>
            <person name="Honda M."/>
            <person name="Hosokawa S."/>
            <person name="Ichikawa Y."/>
            <person name="Idonuma A."/>
            <person name="Iijima M."/>
            <person name="Ikeda M."/>
            <person name="Ikeno M."/>
            <person name="Ito K."/>
            <person name="Ito S."/>
            <person name="Ito T."/>
            <person name="Ito Y."/>
            <person name="Ito Y."/>
            <person name="Iwabuchi A."/>
            <person name="Kamiya K."/>
            <person name="Karasawa W."/>
            <person name="Kurita K."/>
            <person name="Katagiri S."/>
            <person name="Kikuta A."/>
            <person name="Kobayashi H."/>
            <person name="Kobayashi N."/>
            <person name="Machita K."/>
            <person name="Maehara T."/>
            <person name="Masukawa M."/>
            <person name="Mizubayashi T."/>
            <person name="Mukai Y."/>
            <person name="Nagasaki H."/>
            <person name="Nagata Y."/>
            <person name="Naito S."/>
            <person name="Nakashima M."/>
            <person name="Nakama Y."/>
            <person name="Nakamichi Y."/>
            <person name="Nakamura M."/>
            <person name="Meguro A."/>
            <person name="Negishi M."/>
            <person name="Ohta I."/>
            <person name="Ohta T."/>
            <person name="Okamoto M."/>
            <person name="Ono N."/>
            <person name="Saji S."/>
            <person name="Sakaguchi M."/>
            <person name="Sakai K."/>
            <person name="Shibata M."/>
            <person name="Shimokawa T."/>
            <person name="Song J."/>
            <person name="Takazaki Y."/>
            <person name="Terasawa K."/>
            <person name="Tsugane M."/>
            <person name="Tsuji K."/>
            <person name="Ueda S."/>
            <person name="Waki K."/>
            <person name="Yamagata H."/>
            <person name="Yamamoto M."/>
            <person name="Yamamoto S."/>
            <person name="Yamane H."/>
            <person name="Yoshiki S."/>
            <person name="Yoshihara R."/>
            <person name="Yukawa K."/>
            <person name="Zhong H."/>
            <person name="Yano M."/>
            <person name="Yuan Q."/>
            <person name="Ouyang S."/>
            <person name="Liu J."/>
            <person name="Jones K.M."/>
            <person name="Gansberger K."/>
            <person name="Moffat K."/>
            <person name="Hill J."/>
            <person name="Bera J."/>
            <person name="Fadrosh D."/>
            <person name="Jin S."/>
            <person name="Johri S."/>
            <person name="Kim M."/>
            <person name="Overton L."/>
            <person name="Reardon M."/>
            <person name="Tsitrin T."/>
            <person name="Vuong H."/>
            <person name="Weaver B."/>
            <person name="Ciecko A."/>
            <person name="Tallon L."/>
            <person name="Jackson J."/>
            <person name="Pai G."/>
            <person name="Aken S.V."/>
            <person name="Utterback T."/>
            <person name="Reidmuller S."/>
            <person name="Feldblyum T."/>
            <person name="Hsiao J."/>
            <person name="Zismann V."/>
            <person name="Iobst S."/>
            <person name="de Vazeille A.R."/>
            <person name="Buell C.R."/>
            <person name="Ying K."/>
            <person name="Li Y."/>
            <person name="Lu T."/>
            <person name="Huang Y."/>
            <person name="Zhao Q."/>
            <person name="Feng Q."/>
            <person name="Zhang L."/>
            <person name="Zhu J."/>
            <person name="Weng Q."/>
            <person name="Mu J."/>
            <person name="Lu Y."/>
            <person name="Fan D."/>
            <person name="Liu Y."/>
            <person name="Guan J."/>
            <person name="Zhang Y."/>
            <person name="Yu S."/>
            <person name="Liu X."/>
            <person name="Zhang Y."/>
            <person name="Hong G."/>
            <person name="Han B."/>
            <person name="Choisne N."/>
            <person name="Demange N."/>
            <person name="Orjeda G."/>
            <person name="Samain S."/>
            <person name="Cattolico L."/>
            <person name="Pelletier E."/>
            <person name="Couloux A."/>
            <person name="Segurens B."/>
            <person name="Wincker P."/>
            <person name="D'Hont A."/>
            <person name="Scarpelli C."/>
            <person name="Weissenbach J."/>
            <person name="Salanoubat M."/>
            <person name="Quetier F."/>
            <person name="Yu Y."/>
            <person name="Kim H.R."/>
            <person name="Rambo T."/>
            <person name="Currie J."/>
            <person name="Collura K."/>
            <person name="Luo M."/>
            <person name="Yang T."/>
            <person name="Ammiraju J.S.S."/>
            <person name="Engler F."/>
            <person name="Soderlund C."/>
            <person name="Wing R.A."/>
            <person name="Palmer L.E."/>
            <person name="de la Bastide M."/>
            <person name="Spiegel L."/>
            <person name="Nascimento L."/>
            <person name="Zutavern T."/>
            <person name="O'Shaughnessy A."/>
            <person name="Dike S."/>
            <person name="Dedhia N."/>
            <person name="Preston R."/>
            <person name="Balija V."/>
            <person name="McCombie W.R."/>
            <person name="Chow T."/>
            <person name="Chen H."/>
            <person name="Chung M."/>
            <person name="Chen C."/>
            <person name="Shaw J."/>
            <person name="Wu H."/>
            <person name="Hsiao K."/>
            <person name="Chao Y."/>
            <person name="Chu M."/>
            <person name="Cheng C."/>
            <person name="Hour A."/>
            <person name="Lee P."/>
            <person name="Lin S."/>
            <person name="Lin Y."/>
            <person name="Liou J."/>
            <person name="Liu S."/>
            <person name="Hsing Y."/>
            <person name="Raghuvanshi S."/>
            <person name="Mohanty A."/>
            <person name="Bharti A.K."/>
            <person name="Gaur A."/>
            <person name="Gupta V."/>
            <person name="Kumar D."/>
            <person name="Ravi V."/>
            <person name="Vij S."/>
            <person name="Kapur A."/>
            <person name="Khurana P."/>
            <person name="Khurana P."/>
            <person name="Khurana J.P."/>
            <person name="Tyagi A.K."/>
            <person name="Gaikwad K."/>
            <person name="Singh A."/>
            <person name="Dalal V."/>
            <person name="Srivastava S."/>
            <person name="Dixit A."/>
            <person name="Pal A.K."/>
            <person name="Ghazi I.A."/>
            <person name="Yadav M."/>
            <person name="Pandit A."/>
            <person name="Bhargava A."/>
            <person name="Sureshbabu K."/>
            <person name="Batra K."/>
            <person name="Sharma T.R."/>
            <person name="Mohapatra T."/>
            <person name="Singh N.K."/>
            <person name="Messing J."/>
            <person name="Nelson A.B."/>
            <person name="Fuks G."/>
            <person name="Kavchok S."/>
            <person name="Keizer G."/>
            <person name="Linton E."/>
            <person name="Llaca V."/>
            <person name="Song R."/>
            <person name="Tanyolac B."/>
            <person name="Young S."/>
            <person name="Ho-Il K."/>
            <person name="Hahn J.H."/>
            <person name="Sangsakoo G."/>
            <person name="Vanavichit A."/>
            <person name="de Mattos Luiz.A.T."/>
            <person name="Zimmer P.D."/>
            <person name="Malone G."/>
            <person name="Dellagostin O."/>
            <person name="de Oliveira A.C."/>
            <person name="Bevan M."/>
            <person name="Bancroft I."/>
            <person name="Minx P."/>
            <person name="Cordum H."/>
            <person name="Wilson R."/>
            <person name="Cheng Z."/>
            <person name="Jin W."/>
            <person name="Jiang J."/>
            <person name="Leong S.A."/>
            <person name="Iwama H."/>
            <person name="Gojobori T."/>
            <person name="Itoh T."/>
            <person name="Niimura Y."/>
            <person name="Fujii Y."/>
            <person name="Habara T."/>
            <person name="Sakai H."/>
            <person name="Sato Y."/>
            <person name="Wilson G."/>
            <person name="Kumar K."/>
            <person name="McCouch S."/>
            <person name="Juretic N."/>
            <person name="Hoen D."/>
            <person name="Wright S."/>
            <person name="Bruskiewich R."/>
            <person name="Bureau T."/>
            <person name="Miyao A."/>
            <person name="Hirochika H."/>
            <person name="Nishikawa T."/>
            <person name="Kadowaki K."/>
            <person name="Sugiura M."/>
            <person name="Burr B."/>
            <person name="Sasaki T."/>
        </authorList>
    </citation>
    <scope>NUCLEOTIDE SEQUENCE [LARGE SCALE GENOMIC DNA]</scope>
    <source>
        <strain evidence="3">cv. Nipponbare</strain>
    </source>
</reference>